<dbReference type="Proteomes" id="UP000017048">
    <property type="component" value="Unassembled WGS sequence"/>
</dbReference>
<sequence length="74" mass="7709">MLPPPPFAAVDRTAAAYGGATGLLADLDKVFGGQNSPLNRCGVSWFYSLGAPVWGGARLVDVAAFTTPLVYPRV</sequence>
<dbReference type="AlphaFoldDB" id="U5EEQ7"/>
<gene>
    <name evidence="1" type="ORF">NCAST_20_02180</name>
</gene>
<keyword evidence="2" id="KW-1185">Reference proteome</keyword>
<accession>U5EEQ7</accession>
<evidence type="ECO:0000313" key="1">
    <source>
        <dbReference type="EMBL" id="GAD83649.1"/>
    </source>
</evidence>
<evidence type="ECO:0000313" key="2">
    <source>
        <dbReference type="Proteomes" id="UP000017048"/>
    </source>
</evidence>
<dbReference type="EMBL" id="BAFO02000020">
    <property type="protein sequence ID" value="GAD83649.1"/>
    <property type="molecule type" value="Genomic_DNA"/>
</dbReference>
<organism evidence="1 2">
    <name type="scientific">Nocardia asteroides NBRC 15531</name>
    <dbReference type="NCBI Taxonomy" id="1110697"/>
    <lineage>
        <taxon>Bacteria</taxon>
        <taxon>Bacillati</taxon>
        <taxon>Actinomycetota</taxon>
        <taxon>Actinomycetes</taxon>
        <taxon>Mycobacteriales</taxon>
        <taxon>Nocardiaceae</taxon>
        <taxon>Nocardia</taxon>
    </lineage>
</organism>
<comment type="caution">
    <text evidence="1">The sequence shown here is derived from an EMBL/GenBank/DDBJ whole genome shotgun (WGS) entry which is preliminary data.</text>
</comment>
<name>U5EEQ7_NOCAS</name>
<reference evidence="1 2" key="1">
    <citation type="journal article" date="2014" name="BMC Genomics">
        <title>Genome based analysis of type-I polyketide synthase and nonribosomal peptide synthetase gene clusters in seven strains of five representative Nocardia species.</title>
        <authorList>
            <person name="Komaki H."/>
            <person name="Ichikawa N."/>
            <person name="Hosoyama A."/>
            <person name="Takahashi-Nakaguchi A."/>
            <person name="Matsuzawa T."/>
            <person name="Suzuki K."/>
            <person name="Fujita N."/>
            <person name="Gonoi T."/>
        </authorList>
    </citation>
    <scope>NUCLEOTIDE SEQUENCE [LARGE SCALE GENOMIC DNA]</scope>
    <source>
        <strain evidence="1 2">NBRC 15531</strain>
    </source>
</reference>
<protein>
    <submittedName>
        <fullName evidence="1">Uncharacterized protein</fullName>
    </submittedName>
</protein>
<proteinExistence type="predicted"/>